<feature type="chain" id="PRO_5009209849" description="FMN-binding domain-containing protein" evidence="5">
    <location>
        <begin position="28"/>
        <end position="705"/>
    </location>
</feature>
<feature type="transmembrane region" description="Helical" evidence="4">
    <location>
        <begin position="413"/>
        <end position="430"/>
    </location>
</feature>
<comment type="subcellular location">
    <subcellularLocation>
        <location evidence="1">Cell membrane</location>
    </subcellularLocation>
</comment>
<dbReference type="Proteomes" id="UP000175691">
    <property type="component" value="Unassembled WGS sequence"/>
</dbReference>
<keyword evidence="2" id="KW-1003">Cell membrane</keyword>
<dbReference type="Pfam" id="PF12801">
    <property type="entry name" value="Fer4_5"/>
    <property type="match status" value="2"/>
</dbReference>
<keyword evidence="4" id="KW-0812">Transmembrane</keyword>
<organism evidence="7 8">
    <name type="scientific">Alteromonas confluentis</name>
    <dbReference type="NCBI Taxonomy" id="1656094"/>
    <lineage>
        <taxon>Bacteria</taxon>
        <taxon>Pseudomonadati</taxon>
        <taxon>Pseudomonadota</taxon>
        <taxon>Gammaproteobacteria</taxon>
        <taxon>Alteromonadales</taxon>
        <taxon>Alteromonadaceae</taxon>
        <taxon>Alteromonas/Salinimonas group</taxon>
        <taxon>Alteromonas</taxon>
    </lineage>
</organism>
<dbReference type="STRING" id="1656094.BFC18_02685"/>
<evidence type="ECO:0000256" key="3">
    <source>
        <dbReference type="ARBA" id="ARBA00023136"/>
    </source>
</evidence>
<accession>A0A1E7ZG42</accession>
<keyword evidence="3 4" id="KW-0472">Membrane</keyword>
<evidence type="ECO:0000313" key="8">
    <source>
        <dbReference type="Proteomes" id="UP000175691"/>
    </source>
</evidence>
<feature type="transmembrane region" description="Helical" evidence="4">
    <location>
        <begin position="587"/>
        <end position="604"/>
    </location>
</feature>
<feature type="transmembrane region" description="Helical" evidence="4">
    <location>
        <begin position="611"/>
        <end position="631"/>
    </location>
</feature>
<keyword evidence="5" id="KW-0732">Signal</keyword>
<dbReference type="PIRSF" id="PIRSF036354">
    <property type="entry name" value="NosR"/>
    <property type="match status" value="1"/>
</dbReference>
<feature type="domain" description="FMN-binding" evidence="6">
    <location>
        <begin position="80"/>
        <end position="178"/>
    </location>
</feature>
<reference evidence="7 8" key="1">
    <citation type="submission" date="2016-08" db="EMBL/GenBank/DDBJ databases">
        <authorList>
            <person name="Seilhamer J.J."/>
        </authorList>
    </citation>
    <scope>NUCLEOTIDE SEQUENCE [LARGE SCALE GENOMIC DNA]</scope>
    <source>
        <strain evidence="7 8">KCTC 42603</strain>
    </source>
</reference>
<dbReference type="InterPro" id="IPR007329">
    <property type="entry name" value="FMN-bd"/>
</dbReference>
<feature type="transmembrane region" description="Helical" evidence="4">
    <location>
        <begin position="442"/>
        <end position="459"/>
    </location>
</feature>
<dbReference type="SMART" id="SM00900">
    <property type="entry name" value="FMN_bind"/>
    <property type="match status" value="1"/>
</dbReference>
<name>A0A1E7ZG42_9ALTE</name>
<evidence type="ECO:0000256" key="4">
    <source>
        <dbReference type="SAM" id="Phobius"/>
    </source>
</evidence>
<dbReference type="GO" id="GO:0005886">
    <property type="term" value="C:plasma membrane"/>
    <property type="evidence" value="ECO:0007669"/>
    <property type="project" value="UniProtKB-SubCell"/>
</dbReference>
<keyword evidence="8" id="KW-1185">Reference proteome</keyword>
<dbReference type="GO" id="GO:0045893">
    <property type="term" value="P:positive regulation of DNA-templated transcription"/>
    <property type="evidence" value="ECO:0007669"/>
    <property type="project" value="InterPro"/>
</dbReference>
<evidence type="ECO:0000256" key="5">
    <source>
        <dbReference type="SAM" id="SignalP"/>
    </source>
</evidence>
<proteinExistence type="predicted"/>
<keyword evidence="4" id="KW-1133">Transmembrane helix</keyword>
<dbReference type="GO" id="GO:0010181">
    <property type="term" value="F:FMN binding"/>
    <property type="evidence" value="ECO:0007669"/>
    <property type="project" value="InterPro"/>
</dbReference>
<comment type="caution">
    <text evidence="7">The sequence shown here is derived from an EMBL/GenBank/DDBJ whole genome shotgun (WGS) entry which is preliminary data.</text>
</comment>
<dbReference type="AlphaFoldDB" id="A0A1E7ZG42"/>
<evidence type="ECO:0000313" key="7">
    <source>
        <dbReference type="EMBL" id="OFC72481.1"/>
    </source>
</evidence>
<dbReference type="SUPFAM" id="SSF54862">
    <property type="entry name" value="4Fe-4S ferredoxins"/>
    <property type="match status" value="1"/>
</dbReference>
<protein>
    <recommendedName>
        <fullName evidence="6">FMN-binding domain-containing protein</fullName>
    </recommendedName>
</protein>
<evidence type="ECO:0000259" key="6">
    <source>
        <dbReference type="SMART" id="SM00900"/>
    </source>
</evidence>
<dbReference type="InterPro" id="IPR011399">
    <property type="entry name" value="NosR"/>
</dbReference>
<evidence type="ECO:0000256" key="1">
    <source>
        <dbReference type="ARBA" id="ARBA00004236"/>
    </source>
</evidence>
<dbReference type="Pfam" id="PF04205">
    <property type="entry name" value="FMN_bind"/>
    <property type="match status" value="1"/>
</dbReference>
<dbReference type="PANTHER" id="PTHR30224:SF4">
    <property type="entry name" value="ELECTRON TRANSPORT PROTEIN YCCM-RELATED"/>
    <property type="match status" value="1"/>
</dbReference>
<dbReference type="GO" id="GO:0003677">
    <property type="term" value="F:DNA binding"/>
    <property type="evidence" value="ECO:0007669"/>
    <property type="project" value="InterPro"/>
</dbReference>
<dbReference type="PANTHER" id="PTHR30224">
    <property type="entry name" value="ELECTRON TRANSPORT PROTEIN"/>
    <property type="match status" value="1"/>
</dbReference>
<feature type="signal peptide" evidence="5">
    <location>
        <begin position="1"/>
        <end position="27"/>
    </location>
</feature>
<sequence>MTGFIHTAFLRLLFFISLCISTCATLAEEVSIDDSLIQSIFPKATLIGDKQTDVPVQPVYQLQELLGYVFASNDLVNLSGFSGTRINLLIGIDTAGNVKGIRIINHHEPIFLHGLGPEPMLNFINQYEGVNVGQRVIVDSAAKNNPDDPSIVHVDGVTKATVSVIIINDTILLSSLKVARQLLSGFASSPLATPKDTFEEKNWQQLLDDGLVRQWRISQQDMADGFNIELDTFPSDTFDLSYDNFDVYYAYLNAPTIGRNLLGDSEYQRLMTILKPNEQAFLVMSEGFFNYLEDDFKPGTVANRISLTQNDLPFPMRDLNFYSYADQQLGAGMPESDDVQVFVVNTQSGFNPGDTMSLNLNIDIARNHLIRNQLHLHDDYSLPETLFDFAEAVVEEAPKAPWVRIWENRIMDISVLVVSLILVTLIFIFQHRLSANEKLFRWVRWSFLTYTLIFIGWLWQGQLSIVNIYPILQSVINGFDINMYLMDPILFILWSYVFVSLFIVGRGIFCGWLCPFGALQEMVGWVAKKLRIRQKKVPFDAHSKLWWVKYAILIGLVITSFASVRVAEIASEVEPFKTAITLQFVRTWPFVLYAVALLIAGLWINKFYCRYVCPLGAGLAVLGYFHAGEWLTRRKACGNPCTLCHHKCDIKAITPTGDINYNECVQCLECIVYYNNDDLCPPLKKAKRKDRQRDQQVHIVSPHIR</sequence>
<feature type="transmembrane region" description="Helical" evidence="4">
    <location>
        <begin position="547"/>
        <end position="567"/>
    </location>
</feature>
<dbReference type="RefSeq" id="WP_070123395.1">
    <property type="nucleotide sequence ID" value="NZ_MDHN01000004.1"/>
</dbReference>
<feature type="transmembrane region" description="Helical" evidence="4">
    <location>
        <begin position="493"/>
        <end position="526"/>
    </location>
</feature>
<dbReference type="InterPro" id="IPR017896">
    <property type="entry name" value="4Fe4S_Fe-S-bd"/>
</dbReference>
<gene>
    <name evidence="7" type="ORF">BFC18_02685</name>
</gene>
<dbReference type="EMBL" id="MDHN01000004">
    <property type="protein sequence ID" value="OFC72481.1"/>
    <property type="molecule type" value="Genomic_DNA"/>
</dbReference>
<dbReference type="InterPro" id="IPR052378">
    <property type="entry name" value="NosR_regulator"/>
</dbReference>
<evidence type="ECO:0000256" key="2">
    <source>
        <dbReference type="ARBA" id="ARBA00022475"/>
    </source>
</evidence>